<sequence>MKKFNIFLIIVSTLMIAQVASAASNYLVTESAPVYPGDTTYVYVPIQNKGFGNFMEDVTVKLAPKDNASINAVTLLNDIYSLGTITDWGDQRTAKFRIYINPDVVEGDYYFNVFITYKGLQTDRSNQQMSATTKLDDQILTIRGKPMIMLVNSTISTVAPGSKNTETLTFKNTGTGTVQNTVAEINIDNTNSAFSVLGGGKQFSLGTMKSGDIASITFNLAVDVAARPGVYNIPVKITGQNNYSTDNLIGLVVAGITDFDVSYVETVGSFSLNVANIGISPANAVAVNLPRQKNFSITGSSTSVLGNLNPGDYTSAIFQITKTAEAGSILELEIQYTDTSGQRHTITKSLPVILSSTSTQSRGKSSTNYTLWIVIVVIILVLYWQRGKIKTYFKKQK</sequence>
<organism evidence="2 3">
    <name type="scientific">Candidatus Methanoperedens nitratireducens</name>
    <dbReference type="NCBI Taxonomy" id="1392998"/>
    <lineage>
        <taxon>Archaea</taxon>
        <taxon>Methanobacteriati</taxon>
        <taxon>Methanobacteriota</taxon>
        <taxon>Stenosarchaea group</taxon>
        <taxon>Methanomicrobia</taxon>
        <taxon>Methanosarcinales</taxon>
        <taxon>ANME-2 cluster</taxon>
        <taxon>Candidatus Methanoperedentaceae</taxon>
        <taxon>Candidatus Methanoperedens</taxon>
    </lineage>
</organism>
<dbReference type="EMBL" id="LKCM01000078">
    <property type="protein sequence ID" value="KPQ44518.1"/>
    <property type="molecule type" value="Genomic_DNA"/>
</dbReference>
<keyword evidence="1" id="KW-0472">Membrane</keyword>
<dbReference type="PANTHER" id="PTHR35902">
    <property type="entry name" value="S-LAYER DOMAIN-LIKE PROTEIN-RELATED"/>
    <property type="match status" value="1"/>
</dbReference>
<feature type="transmembrane region" description="Helical" evidence="1">
    <location>
        <begin position="369"/>
        <end position="385"/>
    </location>
</feature>
<dbReference type="AlphaFoldDB" id="A0A0P8ACK9"/>
<keyword evidence="1" id="KW-1133">Transmembrane helix</keyword>
<keyword evidence="1" id="KW-0812">Transmembrane</keyword>
<reference evidence="2 3" key="1">
    <citation type="submission" date="2015-09" db="EMBL/GenBank/DDBJ databases">
        <title>A metagenomics-based metabolic model of nitrate-dependent anaerobic oxidation of methane by Methanoperedens-like archaea.</title>
        <authorList>
            <person name="Arshad A."/>
            <person name="Speth D.R."/>
            <person name="De Graaf R.M."/>
            <person name="Op Den Camp H.J."/>
            <person name="Jetten M.S."/>
            <person name="Welte C.U."/>
        </authorList>
    </citation>
    <scope>NUCLEOTIDE SEQUENCE [LARGE SCALE GENOMIC DNA]</scope>
</reference>
<comment type="caution">
    <text evidence="2">The sequence shown here is derived from an EMBL/GenBank/DDBJ whole genome shotgun (WGS) entry which is preliminary data.</text>
</comment>
<dbReference type="PANTHER" id="PTHR35902:SF3">
    <property type="entry name" value="NPCBM-ASSOCIATED, NEW3 DOMAIN OF ALPHA-GALACTOSIDASE"/>
    <property type="match status" value="1"/>
</dbReference>
<evidence type="ECO:0000256" key="1">
    <source>
        <dbReference type="SAM" id="Phobius"/>
    </source>
</evidence>
<name>A0A0P8ACK9_9EURY</name>
<dbReference type="Proteomes" id="UP000050360">
    <property type="component" value="Unassembled WGS sequence"/>
</dbReference>
<protein>
    <recommendedName>
        <fullName evidence="4">NPCBM-associated, NEW3 domain of alpha-galactosidase</fullName>
    </recommendedName>
</protein>
<gene>
    <name evidence="2" type="ORF">MPEBLZ_00885</name>
</gene>
<proteinExistence type="predicted"/>
<accession>A0A0P8ACK9</accession>
<evidence type="ECO:0008006" key="4">
    <source>
        <dbReference type="Google" id="ProtNLM"/>
    </source>
</evidence>
<evidence type="ECO:0000313" key="2">
    <source>
        <dbReference type="EMBL" id="KPQ44518.1"/>
    </source>
</evidence>
<evidence type="ECO:0000313" key="3">
    <source>
        <dbReference type="Proteomes" id="UP000050360"/>
    </source>
</evidence>